<evidence type="ECO:0000256" key="3">
    <source>
        <dbReference type="ARBA" id="ARBA00022729"/>
    </source>
</evidence>
<evidence type="ECO:0000313" key="9">
    <source>
        <dbReference type="Proteomes" id="UP000198384"/>
    </source>
</evidence>
<comment type="similarity">
    <text evidence="2">Belongs to the SusD family.</text>
</comment>
<dbReference type="Gene3D" id="1.25.40.390">
    <property type="match status" value="1"/>
</dbReference>
<evidence type="ECO:0000256" key="4">
    <source>
        <dbReference type="ARBA" id="ARBA00023136"/>
    </source>
</evidence>
<dbReference type="Pfam" id="PF07980">
    <property type="entry name" value="SusD_RagB"/>
    <property type="match status" value="1"/>
</dbReference>
<dbReference type="PROSITE" id="PS51257">
    <property type="entry name" value="PROKAR_LIPOPROTEIN"/>
    <property type="match status" value="1"/>
</dbReference>
<evidence type="ECO:0000259" key="6">
    <source>
        <dbReference type="Pfam" id="PF07980"/>
    </source>
</evidence>
<keyword evidence="5" id="KW-0998">Cell outer membrane</keyword>
<evidence type="ECO:0000259" key="7">
    <source>
        <dbReference type="Pfam" id="PF14322"/>
    </source>
</evidence>
<keyword evidence="4" id="KW-0472">Membrane</keyword>
<evidence type="ECO:0000256" key="2">
    <source>
        <dbReference type="ARBA" id="ARBA00006275"/>
    </source>
</evidence>
<feature type="domain" description="SusD-like N-terminal" evidence="7">
    <location>
        <begin position="99"/>
        <end position="223"/>
    </location>
</feature>
<gene>
    <name evidence="8" type="ORF">SAMN06265371_103429</name>
</gene>
<dbReference type="RefSeq" id="WP_089381072.1">
    <property type="nucleotide sequence ID" value="NZ_FZNT01000003.1"/>
</dbReference>
<dbReference type="InterPro" id="IPR012944">
    <property type="entry name" value="SusD_RagB_dom"/>
</dbReference>
<proteinExistence type="inferred from homology"/>
<dbReference type="AlphaFoldDB" id="A0A238WNX9"/>
<accession>A0A238WNX9</accession>
<keyword evidence="9" id="KW-1185">Reference proteome</keyword>
<sequence length="514" mass="56348">MKKLIYSTIVILLISVSCSKDFVEIPPVGVLDAATFFNSEDNAEQALVGLYDLMQYNYAKDWSSAYFVKMLPGDDVNCGGGSATDQVPLVEISDYTNLSVSNPAVTSVWNLHYRTIALANTIIENVETSELSNKAFVLAEAKFMRAWCYFELTTMWGDVPLRLVNPSQLSSEAFAIPKSSRADVYIQVEADLKEAIAGLPARAGIAQNFRVSKATAQSLMGKVLVFQGKHSEALTYLEPVITNPNYDLATTSADVWSVDGEFGVESLFEIGYISTNGYDWGNVAWGGRMESNLHVQLMGPRGEFDMEPVGLLNGWGFNYPSAKSIAAFEASGENARRTATIMTEQELVDAGGSVKSTDDDGNPIAIYGYDGAIRIKYATRASDTSEGGVRELNYSVNWRLLRYAEVLFLAAEAYNETGADDKAIIELNKVRKRAGLADLDANLTGTDVFDALMVDKFLEFAHEGQRFWDLVRWGKASSELVGTGYTSKNDLFPIPITELDLNAALTQADQNPGY</sequence>
<evidence type="ECO:0000256" key="5">
    <source>
        <dbReference type="ARBA" id="ARBA00023237"/>
    </source>
</evidence>
<evidence type="ECO:0000313" key="8">
    <source>
        <dbReference type="EMBL" id="SNR48256.1"/>
    </source>
</evidence>
<dbReference type="InterPro" id="IPR011990">
    <property type="entry name" value="TPR-like_helical_dom_sf"/>
</dbReference>
<keyword evidence="3" id="KW-0732">Signal</keyword>
<reference evidence="8 9" key="1">
    <citation type="submission" date="2017-06" db="EMBL/GenBank/DDBJ databases">
        <authorList>
            <person name="Kim H.J."/>
            <person name="Triplett B.A."/>
        </authorList>
    </citation>
    <scope>NUCLEOTIDE SEQUENCE [LARGE SCALE GENOMIC DNA]</scope>
    <source>
        <strain evidence="8 9">DSM 29150</strain>
    </source>
</reference>
<dbReference type="Pfam" id="PF14322">
    <property type="entry name" value="SusD-like_3"/>
    <property type="match status" value="1"/>
</dbReference>
<dbReference type="GO" id="GO:0009279">
    <property type="term" value="C:cell outer membrane"/>
    <property type="evidence" value="ECO:0007669"/>
    <property type="project" value="UniProtKB-SubCell"/>
</dbReference>
<feature type="domain" description="RagB/SusD" evidence="6">
    <location>
        <begin position="363"/>
        <end position="481"/>
    </location>
</feature>
<dbReference type="SUPFAM" id="SSF48452">
    <property type="entry name" value="TPR-like"/>
    <property type="match status" value="1"/>
</dbReference>
<evidence type="ECO:0000256" key="1">
    <source>
        <dbReference type="ARBA" id="ARBA00004442"/>
    </source>
</evidence>
<name>A0A238WNX9_9FLAO</name>
<dbReference type="EMBL" id="FZNT01000003">
    <property type="protein sequence ID" value="SNR48256.1"/>
    <property type="molecule type" value="Genomic_DNA"/>
</dbReference>
<dbReference type="OrthoDB" id="5694214at2"/>
<protein>
    <submittedName>
        <fullName evidence="8">Starch-binding associating with outer membrane</fullName>
    </submittedName>
</protein>
<organism evidence="8 9">
    <name type="scientific">Lutibacter agarilyticus</name>
    <dbReference type="NCBI Taxonomy" id="1109740"/>
    <lineage>
        <taxon>Bacteria</taxon>
        <taxon>Pseudomonadati</taxon>
        <taxon>Bacteroidota</taxon>
        <taxon>Flavobacteriia</taxon>
        <taxon>Flavobacteriales</taxon>
        <taxon>Flavobacteriaceae</taxon>
        <taxon>Lutibacter</taxon>
    </lineage>
</organism>
<dbReference type="CDD" id="cd08977">
    <property type="entry name" value="SusD"/>
    <property type="match status" value="1"/>
</dbReference>
<comment type="subcellular location">
    <subcellularLocation>
        <location evidence="1">Cell outer membrane</location>
    </subcellularLocation>
</comment>
<dbReference type="Proteomes" id="UP000198384">
    <property type="component" value="Unassembled WGS sequence"/>
</dbReference>
<dbReference type="InterPro" id="IPR033985">
    <property type="entry name" value="SusD-like_N"/>
</dbReference>